<gene>
    <name evidence="1" type="ORF">Q7X28_00445</name>
</gene>
<sequence>MAGSRGRRGARGCSPSDVDAALNGLLAVSSADEARTLPGLVAAAARMRERPLSIEFDEDLPAGVFGWWLAKADDDVIVVPPGLPSQAHTIAHELGHVLLGHRGGSDLTELLGSDRPSAEVVNFMLCRESDQGAVAEEAAAEMFARRLLSRLRRTQRVADPRSAILLSDFLR</sequence>
<keyword evidence="2" id="KW-1185">Reference proteome</keyword>
<reference evidence="1" key="1">
    <citation type="submission" date="2023-08" db="EMBL/GenBank/DDBJ databases">
        <title>The draft genome of Tsukamurella strandjordii strain 050030.</title>
        <authorList>
            <person name="Zhao F."/>
            <person name="Feng Y."/>
            <person name="Zong Z."/>
        </authorList>
    </citation>
    <scope>NUCLEOTIDE SEQUENCE</scope>
    <source>
        <strain evidence="1">050030</strain>
    </source>
</reference>
<dbReference type="RefSeq" id="WP_305109953.1">
    <property type="nucleotide sequence ID" value="NZ_JAUTIX010000001.1"/>
</dbReference>
<evidence type="ECO:0000313" key="2">
    <source>
        <dbReference type="Proteomes" id="UP001178281"/>
    </source>
</evidence>
<proteinExistence type="predicted"/>
<protein>
    <recommendedName>
        <fullName evidence="3">IrrE N-terminal-like domain-containing protein</fullName>
    </recommendedName>
</protein>
<dbReference type="AlphaFoldDB" id="A0AA90SNI2"/>
<accession>A0AA90SNI2</accession>
<dbReference type="EMBL" id="JAUTIX010000001">
    <property type="protein sequence ID" value="MDP0396381.1"/>
    <property type="molecule type" value="Genomic_DNA"/>
</dbReference>
<dbReference type="Proteomes" id="UP001178281">
    <property type="component" value="Unassembled WGS sequence"/>
</dbReference>
<organism evidence="1 2">
    <name type="scientific">Tsukamurella strandjordii</name>
    <dbReference type="NCBI Taxonomy" id="147577"/>
    <lineage>
        <taxon>Bacteria</taxon>
        <taxon>Bacillati</taxon>
        <taxon>Actinomycetota</taxon>
        <taxon>Actinomycetes</taxon>
        <taxon>Mycobacteriales</taxon>
        <taxon>Tsukamurellaceae</taxon>
        <taxon>Tsukamurella</taxon>
    </lineage>
</organism>
<comment type="caution">
    <text evidence="1">The sequence shown here is derived from an EMBL/GenBank/DDBJ whole genome shotgun (WGS) entry which is preliminary data.</text>
</comment>
<name>A0AA90SNI2_9ACTN</name>
<evidence type="ECO:0000313" key="1">
    <source>
        <dbReference type="EMBL" id="MDP0396381.1"/>
    </source>
</evidence>
<evidence type="ECO:0008006" key="3">
    <source>
        <dbReference type="Google" id="ProtNLM"/>
    </source>
</evidence>